<proteinExistence type="predicted"/>
<dbReference type="Proteomes" id="UP001187859">
    <property type="component" value="Unassembled WGS sequence"/>
</dbReference>
<dbReference type="EMBL" id="JASGOQ010000001">
    <property type="protein sequence ID" value="MDV5388932.1"/>
    <property type="molecule type" value="Genomic_DNA"/>
</dbReference>
<organism evidence="1 2">
    <name type="scientific">Shewanella xiamenensis</name>
    <dbReference type="NCBI Taxonomy" id="332186"/>
    <lineage>
        <taxon>Bacteria</taxon>
        <taxon>Pseudomonadati</taxon>
        <taxon>Pseudomonadota</taxon>
        <taxon>Gammaproteobacteria</taxon>
        <taxon>Alteromonadales</taxon>
        <taxon>Shewanellaceae</taxon>
        <taxon>Shewanella</taxon>
    </lineage>
</organism>
<reference evidence="1" key="1">
    <citation type="submission" date="2023-05" db="EMBL/GenBank/DDBJ databases">
        <title>Colonisation of extended spectrum b-lactamase- and carbapenemase-producing bacteria on hospital surfaces from low- and middle-income countries.</title>
        <authorList>
            <person name="Nieto-Rosado M."/>
            <person name="Sands K."/>
            <person name="Iregbu K."/>
            <person name="Zahra R."/>
            <person name="Mazarati J.B."/>
            <person name="Mehtar S."/>
            <person name="Barnards-Group B."/>
            <person name="Walsh T.R."/>
        </authorList>
    </citation>
    <scope>NUCLEOTIDE SEQUENCE</scope>
    <source>
        <strain evidence="1">PP-E493</strain>
    </source>
</reference>
<evidence type="ECO:0000313" key="2">
    <source>
        <dbReference type="Proteomes" id="UP001187859"/>
    </source>
</evidence>
<comment type="caution">
    <text evidence="1">The sequence shown here is derived from an EMBL/GenBank/DDBJ whole genome shotgun (WGS) entry which is preliminary data.</text>
</comment>
<sequence>MASSIFALSRLKPWQLLLIIMLGLGGLLYGYGQSVSHKSLHLDCHAQLFQPPFSDASSSLLRHSLSLSVQVQGQKAALDYSYGIDNKELASINYSGEVKHFDIGTMTYQFDLAQANIKMDLLQTELPEPIREDVQRSRAALIALGTMSFNMQIVDINRIDDYTLIKFMPSGNLWACSSR</sequence>
<dbReference type="RefSeq" id="WP_172589495.1">
    <property type="nucleotide sequence ID" value="NZ_BLRG01000035.1"/>
</dbReference>
<name>A0AAE4PUQ4_9GAMM</name>
<protein>
    <submittedName>
        <fullName evidence="1">Uncharacterized protein</fullName>
    </submittedName>
</protein>
<evidence type="ECO:0000313" key="1">
    <source>
        <dbReference type="EMBL" id="MDV5388932.1"/>
    </source>
</evidence>
<gene>
    <name evidence="1" type="ORF">QM089_01300</name>
</gene>
<dbReference type="AlphaFoldDB" id="A0AAE4PUQ4"/>
<accession>A0AAE4PUQ4</accession>